<gene>
    <name evidence="3" type="ORF">Tci_307817</name>
</gene>
<keyword evidence="1" id="KW-0862">Zinc</keyword>
<dbReference type="InterPro" id="IPR036875">
    <property type="entry name" value="Znf_CCHC_sf"/>
</dbReference>
<feature type="domain" description="CCHC-type" evidence="2">
    <location>
        <begin position="36"/>
        <end position="50"/>
    </location>
</feature>
<reference evidence="3" key="1">
    <citation type="journal article" date="2019" name="Sci. Rep.">
        <title>Draft genome of Tanacetum cinerariifolium, the natural source of mosquito coil.</title>
        <authorList>
            <person name="Yamashiro T."/>
            <person name="Shiraishi A."/>
            <person name="Satake H."/>
            <person name="Nakayama K."/>
        </authorList>
    </citation>
    <scope>NUCLEOTIDE SEQUENCE</scope>
</reference>
<dbReference type="EMBL" id="BKCJ010103701">
    <property type="protein sequence ID" value="GEX35842.1"/>
    <property type="molecule type" value="Genomic_DNA"/>
</dbReference>
<keyword evidence="1" id="KW-0479">Metal-binding</keyword>
<evidence type="ECO:0000256" key="1">
    <source>
        <dbReference type="PROSITE-ProRule" id="PRU00047"/>
    </source>
</evidence>
<sequence length="106" mass="12325">MDVWIYKARMLDMLGMVTRMQEGQTRIKQLMQGMSYNCNRKGHYARECPNPRVRDAKYFKEQMLPVAKDEAGVNLDEEENDFILTNAYGDDQLEGLNASMIMMAHI</sequence>
<comment type="caution">
    <text evidence="3">The sequence shown here is derived from an EMBL/GenBank/DDBJ whole genome shotgun (WGS) entry which is preliminary data.</text>
</comment>
<dbReference type="InterPro" id="IPR001878">
    <property type="entry name" value="Znf_CCHC"/>
</dbReference>
<dbReference type="AlphaFoldDB" id="A0A699H4B0"/>
<protein>
    <recommendedName>
        <fullName evidence="2">CCHC-type domain-containing protein</fullName>
    </recommendedName>
</protein>
<accession>A0A699H4B0</accession>
<evidence type="ECO:0000313" key="3">
    <source>
        <dbReference type="EMBL" id="GEX35842.1"/>
    </source>
</evidence>
<dbReference type="GO" id="GO:0003676">
    <property type="term" value="F:nucleic acid binding"/>
    <property type="evidence" value="ECO:0007669"/>
    <property type="project" value="InterPro"/>
</dbReference>
<proteinExistence type="predicted"/>
<name>A0A699H4B0_TANCI</name>
<dbReference type="Gene3D" id="4.10.60.10">
    <property type="entry name" value="Zinc finger, CCHC-type"/>
    <property type="match status" value="1"/>
</dbReference>
<dbReference type="SUPFAM" id="SSF57756">
    <property type="entry name" value="Retrovirus zinc finger-like domains"/>
    <property type="match status" value="1"/>
</dbReference>
<dbReference type="PROSITE" id="PS50158">
    <property type="entry name" value="ZF_CCHC"/>
    <property type="match status" value="1"/>
</dbReference>
<keyword evidence="1" id="KW-0863">Zinc-finger</keyword>
<dbReference type="Pfam" id="PF00098">
    <property type="entry name" value="zf-CCHC"/>
    <property type="match status" value="1"/>
</dbReference>
<evidence type="ECO:0000259" key="2">
    <source>
        <dbReference type="PROSITE" id="PS50158"/>
    </source>
</evidence>
<dbReference type="GO" id="GO:0008270">
    <property type="term" value="F:zinc ion binding"/>
    <property type="evidence" value="ECO:0007669"/>
    <property type="project" value="UniProtKB-KW"/>
</dbReference>
<organism evidence="3">
    <name type="scientific">Tanacetum cinerariifolium</name>
    <name type="common">Dalmatian daisy</name>
    <name type="synonym">Chrysanthemum cinerariifolium</name>
    <dbReference type="NCBI Taxonomy" id="118510"/>
    <lineage>
        <taxon>Eukaryota</taxon>
        <taxon>Viridiplantae</taxon>
        <taxon>Streptophyta</taxon>
        <taxon>Embryophyta</taxon>
        <taxon>Tracheophyta</taxon>
        <taxon>Spermatophyta</taxon>
        <taxon>Magnoliopsida</taxon>
        <taxon>eudicotyledons</taxon>
        <taxon>Gunneridae</taxon>
        <taxon>Pentapetalae</taxon>
        <taxon>asterids</taxon>
        <taxon>campanulids</taxon>
        <taxon>Asterales</taxon>
        <taxon>Asteraceae</taxon>
        <taxon>Asteroideae</taxon>
        <taxon>Anthemideae</taxon>
        <taxon>Anthemidinae</taxon>
        <taxon>Tanacetum</taxon>
    </lineage>
</organism>